<accession>A0A822EZK8</accession>
<dbReference type="PANTHER" id="PTHR10257:SF3">
    <property type="entry name" value="SERINE_THREONINE-PROTEIN PHOSPHATASE 2A 56 KDA REGULATORY SUBUNIT GAMMA ISOFORM"/>
    <property type="match status" value="1"/>
</dbReference>
<dbReference type="Pfam" id="PF01603">
    <property type="entry name" value="B56"/>
    <property type="match status" value="1"/>
</dbReference>
<dbReference type="GO" id="GO:0000159">
    <property type="term" value="C:protein phosphatase type 2A complex"/>
    <property type="evidence" value="ECO:0007669"/>
    <property type="project" value="InterPro"/>
</dbReference>
<dbReference type="EMBL" id="CAJOBR010076713">
    <property type="protein sequence ID" value="CAF5113594.1"/>
    <property type="molecule type" value="Genomic_DNA"/>
</dbReference>
<feature type="non-terminal residue" evidence="2">
    <location>
        <position position="1"/>
    </location>
</feature>
<feature type="non-terminal residue" evidence="2">
    <location>
        <position position="57"/>
    </location>
</feature>
<dbReference type="PANTHER" id="PTHR10257">
    <property type="entry name" value="SERINE/THREONINE PROTEIN PHOSPHATASE 2A PP2A REGULATORY SUBUNIT B"/>
    <property type="match status" value="1"/>
</dbReference>
<dbReference type="Gene3D" id="1.25.10.10">
    <property type="entry name" value="Leucine-rich Repeat Variant"/>
    <property type="match status" value="1"/>
</dbReference>
<comment type="caution">
    <text evidence="2">The sequence shown here is derived from an EMBL/GenBank/DDBJ whole genome shotgun (WGS) entry which is preliminary data.</text>
</comment>
<reference evidence="2" key="1">
    <citation type="submission" date="2021-02" db="EMBL/GenBank/DDBJ databases">
        <authorList>
            <person name="Nowell W R."/>
        </authorList>
    </citation>
    <scope>NUCLEOTIDE SEQUENCE</scope>
</reference>
<organism evidence="2 3">
    <name type="scientific">Rotaria socialis</name>
    <dbReference type="NCBI Taxonomy" id="392032"/>
    <lineage>
        <taxon>Eukaryota</taxon>
        <taxon>Metazoa</taxon>
        <taxon>Spiralia</taxon>
        <taxon>Gnathifera</taxon>
        <taxon>Rotifera</taxon>
        <taxon>Eurotatoria</taxon>
        <taxon>Bdelloidea</taxon>
        <taxon>Philodinida</taxon>
        <taxon>Philodinidae</taxon>
        <taxon>Rotaria</taxon>
    </lineage>
</organism>
<dbReference type="SUPFAM" id="SSF48371">
    <property type="entry name" value="ARM repeat"/>
    <property type="match status" value="1"/>
</dbReference>
<evidence type="ECO:0000256" key="1">
    <source>
        <dbReference type="ARBA" id="ARBA00009745"/>
    </source>
</evidence>
<dbReference type="GO" id="GO:0019888">
    <property type="term" value="F:protein phosphatase regulator activity"/>
    <property type="evidence" value="ECO:0007669"/>
    <property type="project" value="InterPro"/>
</dbReference>
<dbReference type="Proteomes" id="UP000663848">
    <property type="component" value="Unassembled WGS sequence"/>
</dbReference>
<dbReference type="InterPro" id="IPR016024">
    <property type="entry name" value="ARM-type_fold"/>
</dbReference>
<proteinExistence type="inferred from homology"/>
<dbReference type="InterPro" id="IPR002554">
    <property type="entry name" value="PP2A_B56"/>
</dbReference>
<dbReference type="AlphaFoldDB" id="A0A822EZK8"/>
<dbReference type="InterPro" id="IPR011989">
    <property type="entry name" value="ARM-like"/>
</dbReference>
<dbReference type="GO" id="GO:0007165">
    <property type="term" value="P:signal transduction"/>
    <property type="evidence" value="ECO:0007669"/>
    <property type="project" value="InterPro"/>
</dbReference>
<sequence>HFICFLRYIYENERFNGIAELLEILGSIINGFAVPLKEEHKVFLGRVLIPLHKAHSL</sequence>
<evidence type="ECO:0000313" key="3">
    <source>
        <dbReference type="Proteomes" id="UP000663848"/>
    </source>
</evidence>
<comment type="similarity">
    <text evidence="1">Belongs to the phosphatase 2A regulatory subunit B56 family.</text>
</comment>
<gene>
    <name evidence="2" type="ORF">QYT958_LOCUS45615</name>
</gene>
<evidence type="ECO:0000313" key="2">
    <source>
        <dbReference type="EMBL" id="CAF5113594.1"/>
    </source>
</evidence>
<protein>
    <submittedName>
        <fullName evidence="2">Uncharacterized protein</fullName>
    </submittedName>
</protein>
<name>A0A822EZK8_9BILA</name>